<gene>
    <name evidence="1" type="ORF">GCM10022295_85410</name>
</gene>
<dbReference type="RefSeq" id="WP_346186304.1">
    <property type="nucleotide sequence ID" value="NZ_BAABCE010000027.1"/>
</dbReference>
<evidence type="ECO:0000313" key="1">
    <source>
        <dbReference type="EMBL" id="GAA3590684.1"/>
    </source>
</evidence>
<keyword evidence="2" id="KW-1185">Reference proteome</keyword>
<dbReference type="Proteomes" id="UP001500707">
    <property type="component" value="Unassembled WGS sequence"/>
</dbReference>
<evidence type="ECO:0000313" key="2">
    <source>
        <dbReference type="Proteomes" id="UP001500707"/>
    </source>
</evidence>
<proteinExistence type="predicted"/>
<accession>A0ABP6YW69</accession>
<protein>
    <submittedName>
        <fullName evidence="1">Uncharacterized protein</fullName>
    </submittedName>
</protein>
<name>A0ABP6YW69_9ACTN</name>
<dbReference type="EMBL" id="BAABCE010000027">
    <property type="protein sequence ID" value="GAA3590684.1"/>
    <property type="molecule type" value="Genomic_DNA"/>
</dbReference>
<reference evidence="2" key="1">
    <citation type="journal article" date="2019" name="Int. J. Syst. Evol. Microbiol.">
        <title>The Global Catalogue of Microorganisms (GCM) 10K type strain sequencing project: providing services to taxonomists for standard genome sequencing and annotation.</title>
        <authorList>
            <consortium name="The Broad Institute Genomics Platform"/>
            <consortium name="The Broad Institute Genome Sequencing Center for Infectious Disease"/>
            <person name="Wu L."/>
            <person name="Ma J."/>
        </authorList>
    </citation>
    <scope>NUCLEOTIDE SEQUENCE [LARGE SCALE GENOMIC DNA]</scope>
    <source>
        <strain evidence="2">JCM 17656</strain>
    </source>
</reference>
<comment type="caution">
    <text evidence="1">The sequence shown here is derived from an EMBL/GenBank/DDBJ whole genome shotgun (WGS) entry which is preliminary data.</text>
</comment>
<organism evidence="1 2">
    <name type="scientific">Streptomyces osmaniensis</name>
    <dbReference type="NCBI Taxonomy" id="593134"/>
    <lineage>
        <taxon>Bacteria</taxon>
        <taxon>Bacillati</taxon>
        <taxon>Actinomycetota</taxon>
        <taxon>Actinomycetes</taxon>
        <taxon>Kitasatosporales</taxon>
        <taxon>Streptomycetaceae</taxon>
        <taxon>Streptomyces</taxon>
    </lineage>
</organism>
<sequence>MSEDLEAVEYLYAIEADHYEGDDSRFYVPKRVITFRITKKTAKRIYYLRHERLGRHDIGYIDRQQIEAEGELFRKSAGWWEADARLYLKPPVLEVYAPAPDLAALKAAMRAAHPDMGGSHEAFLEAHERYERARVNASRV</sequence>